<evidence type="ECO:0000313" key="3">
    <source>
        <dbReference type="EMBL" id="KAB4469444.1"/>
    </source>
</evidence>
<dbReference type="AlphaFoldDB" id="A0A6I0S2Y6"/>
<dbReference type="InterPro" id="IPR041700">
    <property type="entry name" value="OMP_b-brl_3"/>
</dbReference>
<name>A0A6I0S2Y6_BACT4</name>
<comment type="caution">
    <text evidence="3">The sequence shown here is derived from an EMBL/GenBank/DDBJ whole genome shotgun (WGS) entry which is preliminary data.</text>
</comment>
<organism evidence="3 4">
    <name type="scientific">Bacteroides thetaiotaomicron</name>
    <dbReference type="NCBI Taxonomy" id="818"/>
    <lineage>
        <taxon>Bacteria</taxon>
        <taxon>Pseudomonadati</taxon>
        <taxon>Bacteroidota</taxon>
        <taxon>Bacteroidia</taxon>
        <taxon>Bacteroidales</taxon>
        <taxon>Bacteroidaceae</taxon>
        <taxon>Bacteroides</taxon>
    </lineage>
</organism>
<proteinExistence type="predicted"/>
<dbReference type="SUPFAM" id="SSF49464">
    <property type="entry name" value="Carboxypeptidase regulatory domain-like"/>
    <property type="match status" value="1"/>
</dbReference>
<evidence type="ECO:0000256" key="1">
    <source>
        <dbReference type="SAM" id="SignalP"/>
    </source>
</evidence>
<dbReference type="SUPFAM" id="SSF56935">
    <property type="entry name" value="Porins"/>
    <property type="match status" value="1"/>
</dbReference>
<dbReference type="Proteomes" id="UP000488521">
    <property type="component" value="Unassembled WGS sequence"/>
</dbReference>
<protein>
    <submittedName>
        <fullName evidence="3">Outer membrane beta-barrel protein</fullName>
    </submittedName>
</protein>
<feature type="signal peptide" evidence="1">
    <location>
        <begin position="1"/>
        <end position="22"/>
    </location>
</feature>
<feature type="chain" id="PRO_5030153129" evidence="1">
    <location>
        <begin position="23"/>
        <end position="913"/>
    </location>
</feature>
<sequence length="913" mass="105354">MQTRTAKLTLYFICCMTISVYAQQNNTRIVSGHVYAIENNVHKIVLPYASIVILNLPDSAFVKGNTTNKNGDFRIEYTIKENTGYLLKVSYTGMRTQYYELEETSPIQLGDIILADTITSLSEITISAKQAEMQHKKDTTIINTAVYMLPQNAYLQELVKRIPGILYDAENGKLSYNGKIIQEINVNGETFFNKDTQMALNNLPAKFISKIRIYNKQDNKTFRRTNEEYYILDLQTKDEFNNSLLSSIKAGYGTHRKKDFEGQANYFKENGDNLSLLLQTTNKDLNSLYKNNISHSLGMNVRHKFSDKLNISGNINYNYNKSGEQSKNYTEQYLPSENLYSLGEIENVNKNNSLYSSLGIEWEPDKKTYFLFDITYNKDYFNTIANNNTVTLNHPINSTNEDYSKIPEKYKINSSIYDLLSRNKNQSYNWQIFIYRDISKHLRLNFNMLHNPKKSRNEDFTNSNIHYYQTTVNTDMESPSNKSQYIESPLSNKTLNTSLSLTHSIKEDFILTYSYGIDVKKEDSKRNTFDLSNRESSATAINQVPSDYRQNYIDSLSNNSKSKTYIHNIGLQLFYNSQQWNINANITYSPLLRNIHQKTGVVSTDTIIHSSDFLSSISTTWNKNKFSISFNYNGMTNQPPLTILLPVLNTSNPLNVIKGNPNLKQSFTHSIGLSMSTTSGIYSSISYQSITNDIAQKNTFDATTGKRESYPININGNWNSNIYLQWNKTFGDFSLNLNENAIYRNQVSLITSSDNIESNHSQTHDINISSKLRLAYRPQWGNMELTGEHYFSQSQNSLQNSKVYSRDYKIIVNGFVNLPKDLQISNNISYTYRNGTAIDKNNKTELLWNLGITWLFLENKSAELSFYWADILKQKKHYIRNVTADSFYEYRAQQISGYILCSFKYNFNIQLRK</sequence>
<gene>
    <name evidence="3" type="ORF">GAN59_21995</name>
</gene>
<keyword evidence="1" id="KW-0732">Signal</keyword>
<evidence type="ECO:0000259" key="2">
    <source>
        <dbReference type="Pfam" id="PF14905"/>
    </source>
</evidence>
<accession>A0A6I0S2Y6</accession>
<dbReference type="InterPro" id="IPR008969">
    <property type="entry name" value="CarboxyPept-like_regulatory"/>
</dbReference>
<reference evidence="3 4" key="1">
    <citation type="journal article" date="2019" name="Nat. Med.">
        <title>A library of human gut bacterial isolates paired with longitudinal multiomics data enables mechanistic microbiome research.</title>
        <authorList>
            <person name="Poyet M."/>
            <person name="Groussin M."/>
            <person name="Gibbons S.M."/>
            <person name="Avila-Pacheco J."/>
            <person name="Jiang X."/>
            <person name="Kearney S.M."/>
            <person name="Perrotta A.R."/>
            <person name="Berdy B."/>
            <person name="Zhao S."/>
            <person name="Lieberman T.D."/>
            <person name="Swanson P.K."/>
            <person name="Smith M."/>
            <person name="Roesemann S."/>
            <person name="Alexander J.E."/>
            <person name="Rich S.A."/>
            <person name="Livny J."/>
            <person name="Vlamakis H."/>
            <person name="Clish C."/>
            <person name="Bullock K."/>
            <person name="Deik A."/>
            <person name="Scott J."/>
            <person name="Pierce K.A."/>
            <person name="Xavier R.J."/>
            <person name="Alm E.J."/>
        </authorList>
    </citation>
    <scope>NUCLEOTIDE SEQUENCE [LARGE SCALE GENOMIC DNA]</scope>
    <source>
        <strain evidence="3 4">BIOML-A156</strain>
    </source>
</reference>
<evidence type="ECO:0000313" key="4">
    <source>
        <dbReference type="Proteomes" id="UP000488521"/>
    </source>
</evidence>
<feature type="domain" description="Outer membrane protein beta-barrel" evidence="2">
    <location>
        <begin position="616"/>
        <end position="905"/>
    </location>
</feature>
<dbReference type="EMBL" id="WCRS01000023">
    <property type="protein sequence ID" value="KAB4469444.1"/>
    <property type="molecule type" value="Genomic_DNA"/>
</dbReference>
<dbReference type="Pfam" id="PF14905">
    <property type="entry name" value="OMP_b-brl_3"/>
    <property type="match status" value="1"/>
</dbReference>